<organism evidence="1 2">
    <name type="scientific">Pedobacter duraquae</name>
    <dbReference type="NCBI Taxonomy" id="425511"/>
    <lineage>
        <taxon>Bacteria</taxon>
        <taxon>Pseudomonadati</taxon>
        <taxon>Bacteroidota</taxon>
        <taxon>Sphingobacteriia</taxon>
        <taxon>Sphingobacteriales</taxon>
        <taxon>Sphingobacteriaceae</taxon>
        <taxon>Pedobacter</taxon>
    </lineage>
</organism>
<dbReference type="RefSeq" id="WP_133556733.1">
    <property type="nucleotide sequence ID" value="NZ_SNWM01000003.1"/>
</dbReference>
<dbReference type="Proteomes" id="UP000295499">
    <property type="component" value="Unassembled WGS sequence"/>
</dbReference>
<name>A0A4R6IIR2_9SPHI</name>
<dbReference type="OrthoDB" id="772779at2"/>
<keyword evidence="2" id="KW-1185">Reference proteome</keyword>
<dbReference type="AlphaFoldDB" id="A0A4R6IIR2"/>
<evidence type="ECO:0000313" key="2">
    <source>
        <dbReference type="Proteomes" id="UP000295499"/>
    </source>
</evidence>
<dbReference type="EMBL" id="SNWM01000003">
    <property type="protein sequence ID" value="TDO21879.1"/>
    <property type="molecule type" value="Genomic_DNA"/>
</dbReference>
<proteinExistence type="predicted"/>
<sequence>MNQQKIQISLQEIEVKDLEEVVYQIDDLNTKVGNWIFTNANTIEVNDISRILHKGEAATVSEQELSEIAHIVSQHMYYKPFAKRQIDQYFIDKLIELKALENRENEDNEQTGS</sequence>
<evidence type="ECO:0000313" key="1">
    <source>
        <dbReference type="EMBL" id="TDO21879.1"/>
    </source>
</evidence>
<accession>A0A4R6IIR2</accession>
<comment type="caution">
    <text evidence="1">The sequence shown here is derived from an EMBL/GenBank/DDBJ whole genome shotgun (WGS) entry which is preliminary data.</text>
</comment>
<reference evidence="1 2" key="1">
    <citation type="submission" date="2019-03" db="EMBL/GenBank/DDBJ databases">
        <title>Genomic Encyclopedia of Archaeal and Bacterial Type Strains, Phase II (KMG-II): from individual species to whole genera.</title>
        <authorList>
            <person name="Goeker M."/>
        </authorList>
    </citation>
    <scope>NUCLEOTIDE SEQUENCE [LARGE SCALE GENOMIC DNA]</scope>
    <source>
        <strain evidence="1 2">DSM 19034</strain>
    </source>
</reference>
<gene>
    <name evidence="1" type="ORF">CLV32_2987</name>
</gene>
<protein>
    <submittedName>
        <fullName evidence="1">Uncharacterized protein</fullName>
    </submittedName>
</protein>